<dbReference type="SMART" id="SM00184">
    <property type="entry name" value="RING"/>
    <property type="match status" value="1"/>
</dbReference>
<protein>
    <recommendedName>
        <fullName evidence="6">RING-type domain-containing protein</fullName>
    </recommendedName>
</protein>
<feature type="region of interest" description="Disordered" evidence="5">
    <location>
        <begin position="127"/>
        <end position="151"/>
    </location>
</feature>
<proteinExistence type="predicted"/>
<dbReference type="PANTHER" id="PTHR14155">
    <property type="entry name" value="RING FINGER DOMAIN-CONTAINING"/>
    <property type="match status" value="1"/>
</dbReference>
<dbReference type="KEGG" id="ncs:NCAS_0A04680"/>
<keyword evidence="3" id="KW-0862">Zinc</keyword>
<evidence type="ECO:0000256" key="4">
    <source>
        <dbReference type="PROSITE-ProRule" id="PRU00175"/>
    </source>
</evidence>
<dbReference type="RefSeq" id="XP_003673413.1">
    <property type="nucleotide sequence ID" value="XM_003673365.1"/>
</dbReference>
<evidence type="ECO:0000256" key="2">
    <source>
        <dbReference type="ARBA" id="ARBA00022771"/>
    </source>
</evidence>
<keyword evidence="1" id="KW-0479">Metal-binding</keyword>
<dbReference type="InterPro" id="IPR053238">
    <property type="entry name" value="RING-H2_zinc_finger"/>
</dbReference>
<dbReference type="InterPro" id="IPR013083">
    <property type="entry name" value="Znf_RING/FYVE/PHD"/>
</dbReference>
<dbReference type="Pfam" id="PF13639">
    <property type="entry name" value="zf-RING_2"/>
    <property type="match status" value="1"/>
</dbReference>
<keyword evidence="2 4" id="KW-0863">Zinc-finger</keyword>
<name>G0V6D4_NAUCA</name>
<dbReference type="Proteomes" id="UP000001640">
    <property type="component" value="Chromosome 1"/>
</dbReference>
<evidence type="ECO:0000256" key="1">
    <source>
        <dbReference type="ARBA" id="ARBA00022723"/>
    </source>
</evidence>
<organism evidence="7 8">
    <name type="scientific">Naumovozyma castellii</name>
    <name type="common">Yeast</name>
    <name type="synonym">Saccharomyces castellii</name>
    <dbReference type="NCBI Taxonomy" id="27288"/>
    <lineage>
        <taxon>Eukaryota</taxon>
        <taxon>Fungi</taxon>
        <taxon>Dikarya</taxon>
        <taxon>Ascomycota</taxon>
        <taxon>Saccharomycotina</taxon>
        <taxon>Saccharomycetes</taxon>
        <taxon>Saccharomycetales</taxon>
        <taxon>Saccharomycetaceae</taxon>
        <taxon>Naumovozyma</taxon>
    </lineage>
</organism>
<evidence type="ECO:0000313" key="7">
    <source>
        <dbReference type="EMBL" id="CCC67026.1"/>
    </source>
</evidence>
<dbReference type="GeneID" id="96900511"/>
<feature type="region of interest" description="Disordered" evidence="5">
    <location>
        <begin position="72"/>
        <end position="105"/>
    </location>
</feature>
<evidence type="ECO:0000256" key="5">
    <source>
        <dbReference type="SAM" id="MobiDB-lite"/>
    </source>
</evidence>
<feature type="domain" description="RING-type" evidence="6">
    <location>
        <begin position="210"/>
        <end position="254"/>
    </location>
</feature>
<dbReference type="Gene3D" id="3.30.40.10">
    <property type="entry name" value="Zinc/RING finger domain, C3HC4 (zinc finger)"/>
    <property type="match status" value="1"/>
</dbReference>
<dbReference type="eggNOG" id="KOG0800">
    <property type="taxonomic scope" value="Eukaryota"/>
</dbReference>
<reference evidence="7 8" key="1">
    <citation type="journal article" date="2011" name="Proc. Natl. Acad. Sci. U.S.A.">
        <title>Evolutionary erosion of yeast sex chromosomes by mating-type switching accidents.</title>
        <authorList>
            <person name="Gordon J.L."/>
            <person name="Armisen D."/>
            <person name="Proux-Wera E."/>
            <person name="Oheigeartaigh S.S."/>
            <person name="Byrne K.P."/>
            <person name="Wolfe K.H."/>
        </authorList>
    </citation>
    <scope>NUCLEOTIDE SEQUENCE [LARGE SCALE GENOMIC DNA]</scope>
    <source>
        <strain evidence="8">ATCC 76901 / BCRC 22586 / CBS 4309 / NBRC 1992 / NRRL Y-12630</strain>
    </source>
</reference>
<sequence>MEQEIRNGVESLFNFLNTQVNSLNDGNDGNTNNDFRIYTFRNDGGVTATESTSQENDPVTSIFNLMETLRNASNNLPGEGNPGVNGETTRRTHHDGDDGSNTTTNYGNSLADYLTNMVGNFSNLFMGQTRPQDSSEDLSREIDSTPDDTTANLRNVPLSALMREMASRFIPENFDIITSQRSAAKPCTNEFIEQLPRTNCAELSNSSDECPICRIAYSDDFETEITCLPNCSHHFHFECIKLWLQKNSLCPLCRDNVMECKAETTEEDLEWDLD</sequence>
<dbReference type="HOGENOM" id="CLU_1015962_0_0_1"/>
<reference key="2">
    <citation type="submission" date="2011-08" db="EMBL/GenBank/DDBJ databases">
        <title>Genome sequence of Naumovozyma castellii.</title>
        <authorList>
            <person name="Gordon J.L."/>
            <person name="Armisen D."/>
            <person name="Proux-Wera E."/>
            <person name="OhEigeartaigh S.S."/>
            <person name="Byrne K.P."/>
            <person name="Wolfe K.H."/>
        </authorList>
    </citation>
    <scope>NUCLEOTIDE SEQUENCE</scope>
    <source>
        <strain>Type strain:CBS 4309</strain>
    </source>
</reference>
<feature type="compositionally biased region" description="Basic and acidic residues" evidence="5">
    <location>
        <begin position="88"/>
        <end position="97"/>
    </location>
</feature>
<dbReference type="STRING" id="1064592.G0V6D4"/>
<dbReference type="PANTHER" id="PTHR14155:SF627">
    <property type="entry name" value="OS06G0192800 PROTEIN"/>
    <property type="match status" value="1"/>
</dbReference>
<evidence type="ECO:0000313" key="8">
    <source>
        <dbReference type="Proteomes" id="UP000001640"/>
    </source>
</evidence>
<dbReference type="InterPro" id="IPR001841">
    <property type="entry name" value="Znf_RING"/>
</dbReference>
<dbReference type="EMBL" id="HE576752">
    <property type="protein sequence ID" value="CCC67026.1"/>
    <property type="molecule type" value="Genomic_DNA"/>
</dbReference>
<dbReference type="AlphaFoldDB" id="G0V6D4"/>
<dbReference type="PROSITE" id="PS50089">
    <property type="entry name" value="ZF_RING_2"/>
    <property type="match status" value="1"/>
</dbReference>
<accession>G0V6D4</accession>
<evidence type="ECO:0000256" key="3">
    <source>
        <dbReference type="ARBA" id="ARBA00022833"/>
    </source>
</evidence>
<dbReference type="InParanoid" id="G0V6D4"/>
<keyword evidence="8" id="KW-1185">Reference proteome</keyword>
<evidence type="ECO:0000259" key="6">
    <source>
        <dbReference type="PROSITE" id="PS50089"/>
    </source>
</evidence>
<dbReference type="OrthoDB" id="8062037at2759"/>
<gene>
    <name evidence="7" type="primary">NCAS0A04680</name>
    <name evidence="7" type="ordered locus">NCAS_0A04680</name>
</gene>
<dbReference type="GO" id="GO:0008270">
    <property type="term" value="F:zinc ion binding"/>
    <property type="evidence" value="ECO:0007669"/>
    <property type="project" value="UniProtKB-KW"/>
</dbReference>
<dbReference type="SUPFAM" id="SSF57850">
    <property type="entry name" value="RING/U-box"/>
    <property type="match status" value="1"/>
</dbReference>